<feature type="signal peptide" evidence="2">
    <location>
        <begin position="1"/>
        <end position="20"/>
    </location>
</feature>
<feature type="region of interest" description="Disordered" evidence="1">
    <location>
        <begin position="60"/>
        <end position="84"/>
    </location>
</feature>
<feature type="region of interest" description="Disordered" evidence="1">
    <location>
        <begin position="18"/>
        <end position="44"/>
    </location>
</feature>
<keyword evidence="4" id="KW-1185">Reference proteome</keyword>
<evidence type="ECO:0000256" key="1">
    <source>
        <dbReference type="SAM" id="MobiDB-lite"/>
    </source>
</evidence>
<protein>
    <submittedName>
        <fullName evidence="3">Uncharacterized protein</fullName>
    </submittedName>
</protein>
<keyword evidence="2" id="KW-0732">Signal</keyword>
<dbReference type="Proteomes" id="UP000008207">
    <property type="component" value="Chromosome"/>
</dbReference>
<dbReference type="RefSeq" id="WP_015927427.1">
    <property type="nucleotide sequence ID" value="NC_011894.1"/>
</dbReference>
<dbReference type="EMBL" id="CP001349">
    <property type="protein sequence ID" value="ACL55722.1"/>
    <property type="molecule type" value="Genomic_DNA"/>
</dbReference>
<feature type="chain" id="PRO_5002874011" evidence="2">
    <location>
        <begin position="21"/>
        <end position="84"/>
    </location>
</feature>
<feature type="compositionally biased region" description="Polar residues" evidence="1">
    <location>
        <begin position="35"/>
        <end position="44"/>
    </location>
</feature>
<proteinExistence type="predicted"/>
<reference evidence="3 4" key="1">
    <citation type="submission" date="2009-01" db="EMBL/GenBank/DDBJ databases">
        <title>Complete sequence of chromosome of Methylobacterium nodulans ORS 2060.</title>
        <authorList>
            <consortium name="US DOE Joint Genome Institute"/>
            <person name="Lucas S."/>
            <person name="Copeland A."/>
            <person name="Lapidus A."/>
            <person name="Glavina del Rio T."/>
            <person name="Dalin E."/>
            <person name="Tice H."/>
            <person name="Bruce D."/>
            <person name="Goodwin L."/>
            <person name="Pitluck S."/>
            <person name="Sims D."/>
            <person name="Brettin T."/>
            <person name="Detter J.C."/>
            <person name="Han C."/>
            <person name="Larimer F."/>
            <person name="Land M."/>
            <person name="Hauser L."/>
            <person name="Kyrpides N."/>
            <person name="Ivanova N."/>
            <person name="Marx C.J."/>
            <person name="Richardson P."/>
        </authorList>
    </citation>
    <scope>NUCLEOTIDE SEQUENCE [LARGE SCALE GENOMIC DNA]</scope>
    <source>
        <strain evidence="4">LMG 21967 / CNCM I-2342 / ORS 2060</strain>
    </source>
</reference>
<gene>
    <name evidence="3" type="ordered locus">Mnod_0690</name>
</gene>
<organism evidence="3 4">
    <name type="scientific">Methylobacterium nodulans (strain LMG 21967 / CNCM I-2342 / ORS 2060)</name>
    <dbReference type="NCBI Taxonomy" id="460265"/>
    <lineage>
        <taxon>Bacteria</taxon>
        <taxon>Pseudomonadati</taxon>
        <taxon>Pseudomonadota</taxon>
        <taxon>Alphaproteobacteria</taxon>
        <taxon>Hyphomicrobiales</taxon>
        <taxon>Methylobacteriaceae</taxon>
        <taxon>Methylobacterium</taxon>
    </lineage>
</organism>
<dbReference type="AlphaFoldDB" id="B8IF11"/>
<accession>B8IF11</accession>
<sequence>MPARALLILAAAIAAGPALAQSQRTTSRAERTVEGLNNSMNTRSDLRDIQQQNRFETNQLQGQIRRNETLPPPPVTPSIIGRPR</sequence>
<dbReference type="HOGENOM" id="CLU_2523762_0_0_5"/>
<evidence type="ECO:0000313" key="4">
    <source>
        <dbReference type="Proteomes" id="UP000008207"/>
    </source>
</evidence>
<dbReference type="eggNOG" id="ENOG502ZYX5">
    <property type="taxonomic scope" value="Bacteria"/>
</dbReference>
<dbReference type="OrthoDB" id="8005876at2"/>
<dbReference type="KEGG" id="mno:Mnod_0690"/>
<evidence type="ECO:0000313" key="3">
    <source>
        <dbReference type="EMBL" id="ACL55722.1"/>
    </source>
</evidence>
<evidence type="ECO:0000256" key="2">
    <source>
        <dbReference type="SAM" id="SignalP"/>
    </source>
</evidence>
<name>B8IF11_METNO</name>